<keyword evidence="2 11" id="KW-0547">Nucleotide-binding</keyword>
<evidence type="ECO:0000256" key="7">
    <source>
        <dbReference type="ARBA" id="ARBA00022840"/>
    </source>
</evidence>
<dbReference type="GO" id="GO:0009338">
    <property type="term" value="C:exodeoxyribonuclease V complex"/>
    <property type="evidence" value="ECO:0007669"/>
    <property type="project" value="InterPro"/>
</dbReference>
<dbReference type="Pfam" id="PF21185">
    <property type="entry name" value="RecD_N"/>
    <property type="match status" value="1"/>
</dbReference>
<comment type="function">
    <text evidence="11">A helicase/nuclease that prepares dsDNA breaks (DSB) for recombinational DNA repair. Binds to DSBs and unwinds DNA via a highly rapid and processive ATP-dependent bidirectional helicase activity. Unwinds dsDNA until it encounters a Chi (crossover hotspot instigator) sequence from the 3' direction. Cuts ssDNA a few nucleotides 3' to the Chi site. The properties and activities of the enzyme are changed at Chi. The Chi-altered holoenzyme produces a long 3'-ssDNA overhang and facilitates RecA-binding to the ssDNA for homologous DNA recombination and repair. Holoenzyme degrades any linearized DNA that is unable to undergo homologous recombination. In the holoenzyme this subunit has ssDNA-dependent ATPase and 5'-3' helicase activity. When added to pre-assembled RecBC greatly stimulates nuclease activity and augments holoenzyme processivity. Negatively regulates the RecA-loading ability of RecBCD.</text>
</comment>
<dbReference type="PANTHER" id="PTHR43788">
    <property type="entry name" value="DNA2/NAM7 HELICASE FAMILY MEMBER"/>
    <property type="match status" value="1"/>
</dbReference>
<dbReference type="CDD" id="cd18809">
    <property type="entry name" value="SF1_C_RecD"/>
    <property type="match status" value="1"/>
</dbReference>
<proteinExistence type="inferred from homology"/>
<dbReference type="RefSeq" id="WP_306101512.1">
    <property type="nucleotide sequence ID" value="NZ_CP162601.1"/>
</dbReference>
<evidence type="ECO:0000313" key="14">
    <source>
        <dbReference type="EMBL" id="XDK25829.1"/>
    </source>
</evidence>
<dbReference type="EC" id="5.6.2.3" evidence="11"/>
<reference evidence="14" key="1">
    <citation type="submission" date="2024-07" db="EMBL/GenBank/DDBJ databases">
        <title>Genome Analysis of a Potential Novel Vibrio Species Secreting pH- and Thermo-stable Alginate Lyase and its Application in Producing Alginate Oligosaccharides.</title>
        <authorList>
            <person name="Huang H."/>
            <person name="Bao K."/>
        </authorList>
    </citation>
    <scope>NUCLEOTIDE SEQUENCE</scope>
    <source>
        <strain evidence="14">HB236076</strain>
    </source>
</reference>
<keyword evidence="5 11" id="KW-0347">Helicase</keyword>
<dbReference type="InterPro" id="IPR050534">
    <property type="entry name" value="Coronavir_polyprotein_1ab"/>
</dbReference>
<dbReference type="PANTHER" id="PTHR43788:SF6">
    <property type="entry name" value="DNA HELICASE B"/>
    <property type="match status" value="1"/>
</dbReference>
<comment type="catalytic activity">
    <reaction evidence="11">
        <text>ATP + H2O = ADP + phosphate + H(+)</text>
        <dbReference type="Rhea" id="RHEA:13065"/>
        <dbReference type="ChEBI" id="CHEBI:15377"/>
        <dbReference type="ChEBI" id="CHEBI:15378"/>
        <dbReference type="ChEBI" id="CHEBI:30616"/>
        <dbReference type="ChEBI" id="CHEBI:43474"/>
        <dbReference type="ChEBI" id="CHEBI:456216"/>
        <dbReference type="EC" id="5.6.2.3"/>
    </reaction>
</comment>
<organism evidence="14">
    <name type="scientific">Vibrio sp. HB236076</name>
    <dbReference type="NCBI Taxonomy" id="3232307"/>
    <lineage>
        <taxon>Bacteria</taxon>
        <taxon>Pseudomonadati</taxon>
        <taxon>Pseudomonadota</taxon>
        <taxon>Gammaproteobacteria</taxon>
        <taxon>Vibrionales</taxon>
        <taxon>Vibrionaceae</taxon>
        <taxon>Vibrio</taxon>
    </lineage>
</organism>
<dbReference type="InterPro" id="IPR041851">
    <property type="entry name" value="RecD_N_sf"/>
</dbReference>
<dbReference type="GO" id="GO:0008854">
    <property type="term" value="F:exodeoxyribonuclease V activity"/>
    <property type="evidence" value="ECO:0007669"/>
    <property type="project" value="InterPro"/>
</dbReference>
<comment type="similarity">
    <text evidence="11">Belongs to the RecD family.</text>
</comment>
<keyword evidence="8 11" id="KW-0238">DNA-binding</keyword>
<protein>
    <recommendedName>
        <fullName evidence="11">RecBCD enzyme subunit RecD</fullName>
        <ecNumber evidence="11">5.6.2.3</ecNumber>
    </recommendedName>
    <alternativeName>
        <fullName evidence="11">DNA 5'-3' helicase subunit RecD</fullName>
    </alternativeName>
    <alternativeName>
        <fullName evidence="11">Exonuclease V subunit RecD</fullName>
        <shortName evidence="11">ExoV subunit RecD</shortName>
    </alternativeName>
    <alternativeName>
        <fullName evidence="11">Helicase/nuclease RecBCD subunit RecD</fullName>
    </alternativeName>
</protein>
<dbReference type="KEGG" id="vih:AB0763_04090"/>
<name>A0AB39HGD2_9VIBR</name>
<dbReference type="Gene3D" id="3.40.50.300">
    <property type="entry name" value="P-loop containing nucleotide triphosphate hydrolases"/>
    <property type="match status" value="3"/>
</dbReference>
<keyword evidence="10 11" id="KW-0413">Isomerase</keyword>
<evidence type="ECO:0000259" key="12">
    <source>
        <dbReference type="Pfam" id="PF13538"/>
    </source>
</evidence>
<evidence type="ECO:0000256" key="1">
    <source>
        <dbReference type="ARBA" id="ARBA00022722"/>
    </source>
</evidence>
<evidence type="ECO:0000256" key="4">
    <source>
        <dbReference type="ARBA" id="ARBA00022801"/>
    </source>
</evidence>
<evidence type="ECO:0000256" key="3">
    <source>
        <dbReference type="ARBA" id="ARBA00022763"/>
    </source>
</evidence>
<dbReference type="GO" id="GO:0000724">
    <property type="term" value="P:double-strand break repair via homologous recombination"/>
    <property type="evidence" value="ECO:0007669"/>
    <property type="project" value="UniProtKB-UniRule"/>
</dbReference>
<keyword evidence="1 11" id="KW-0540">Nuclease</keyword>
<gene>
    <name evidence="11 14" type="primary">recD</name>
    <name evidence="14" type="ORF">AB0763_04090</name>
</gene>
<evidence type="ECO:0000256" key="2">
    <source>
        <dbReference type="ARBA" id="ARBA00022741"/>
    </source>
</evidence>
<dbReference type="EMBL" id="CP162601">
    <property type="protein sequence ID" value="XDK25829.1"/>
    <property type="molecule type" value="Genomic_DNA"/>
</dbReference>
<dbReference type="InterPro" id="IPR049550">
    <property type="entry name" value="RecD_N"/>
</dbReference>
<dbReference type="Pfam" id="PF13538">
    <property type="entry name" value="UvrD_C_2"/>
    <property type="match status" value="1"/>
</dbReference>
<dbReference type="NCBIfam" id="TIGR01447">
    <property type="entry name" value="recD"/>
    <property type="match status" value="1"/>
</dbReference>
<dbReference type="InterPro" id="IPR006344">
    <property type="entry name" value="RecD"/>
</dbReference>
<evidence type="ECO:0000259" key="13">
    <source>
        <dbReference type="Pfam" id="PF21185"/>
    </source>
</evidence>
<sequence>MKACYQEYLTYWVERGHLRPLDAQLAEFMARYCQGESLPLLAALTSAEVGKGHLCLALPRQGQATRAWLSALGWYGPSLQEAQAWLDNNDWQQELMASPWVAKQEEAVPLVLESGRLYLHRYWFYQRELADWLLSRSVPLATPDLAAKSLDRLFARDYSRLWQAWLREGMGLAKVERQQWLCDQLDIVAPESLDWGAIFRLFENAHHSEALLALDNHIPLSQCLNWQKVAAGVALTRRFSVISGGPGTGKTTTVTKILAALLQSAQATGQPLPLIKLVAPTGKAATRLSESIGQAVGLLAVEPEIKAAIPTVASTLHRLLGSIPNQVEFRHHQGNRLHLDVLVVDEASMVDLTLMYKLVSALPDQAQLILLGDKDQLASVEAGAILGDICHFIEQGYSEAQAQRLTRLTGFPLSQHHPSQARAGIADSLCMLQKSYRFDARSGIGQLAKAVNGGDKARVHQVLETGYRDIRFYPLSSEHYSQCVREVAEGYQHYCRLIQEPPTEQTWKATVKQALSAFNQYRLLCALREGDFGVSGFNQRIERRLRSQSWLPRSDELWYHGRPIMITRNDYSLELYNGDIGLCLWDYDHTESLRLKVYFQSPDGEIKSVLPSRVPSHDSAFAMTVHKSQGSEFSHTWMVLPPKNAPVLTRELVYTGITRAKQTLTMYGHLDVLTEAIGSKTHRESGLVEKLARPTQGVGR</sequence>
<evidence type="ECO:0000256" key="10">
    <source>
        <dbReference type="ARBA" id="ARBA00023235"/>
    </source>
</evidence>
<keyword evidence="4 11" id="KW-0378">Hydrolase</keyword>
<evidence type="ECO:0000256" key="5">
    <source>
        <dbReference type="ARBA" id="ARBA00022806"/>
    </source>
</evidence>
<keyword evidence="6 11" id="KW-0269">Exonuclease</keyword>
<comment type="miscellaneous">
    <text evidence="11">In the RecBCD complex, RecB has a slow 3'-5' helicase, an exonuclease activity and loads RecA onto ssDNA, RecD has a fast 5'-3' helicase activity, while RecC stimulates the ATPase and processivity of the RecB helicase and contributes to recognition of the Chi site.</text>
</comment>
<dbReference type="GO" id="GO:0005524">
    <property type="term" value="F:ATP binding"/>
    <property type="evidence" value="ECO:0007669"/>
    <property type="project" value="UniProtKB-UniRule"/>
</dbReference>
<dbReference type="GO" id="GO:0043139">
    <property type="term" value="F:5'-3' DNA helicase activity"/>
    <property type="evidence" value="ECO:0007669"/>
    <property type="project" value="UniProtKB-UniRule"/>
</dbReference>
<dbReference type="AlphaFoldDB" id="A0AB39HGD2"/>
<keyword evidence="9 11" id="KW-0234">DNA repair</keyword>
<keyword evidence="7 11" id="KW-0067">ATP-binding</keyword>
<evidence type="ECO:0000256" key="8">
    <source>
        <dbReference type="ARBA" id="ARBA00023125"/>
    </source>
</evidence>
<feature type="domain" description="RecBCD enzyme subunit RecD N-terminal" evidence="13">
    <location>
        <begin position="14"/>
        <end position="118"/>
    </location>
</feature>
<comment type="subunit">
    <text evidence="11">Heterotrimer of RecB, RecC and RecD. All subunits contribute to DNA-binding.</text>
</comment>
<dbReference type="InterPro" id="IPR027785">
    <property type="entry name" value="UvrD-like_helicase_C"/>
</dbReference>
<dbReference type="Gene3D" id="1.10.10.1020">
    <property type="entry name" value="RecBCD complex, subunit RecD, N-terminal domain"/>
    <property type="match status" value="1"/>
</dbReference>
<dbReference type="GO" id="GO:0017116">
    <property type="term" value="F:single-stranded DNA helicase activity"/>
    <property type="evidence" value="ECO:0007669"/>
    <property type="project" value="TreeGrafter"/>
</dbReference>
<accession>A0AB39HGD2</accession>
<evidence type="ECO:0000256" key="11">
    <source>
        <dbReference type="HAMAP-Rule" id="MF_01487"/>
    </source>
</evidence>
<dbReference type="InterPro" id="IPR027417">
    <property type="entry name" value="P-loop_NTPase"/>
</dbReference>
<dbReference type="CDD" id="cd17933">
    <property type="entry name" value="DEXSc_RecD-like"/>
    <property type="match status" value="1"/>
</dbReference>
<feature type="domain" description="UvrD-like helicase C-terminal" evidence="12">
    <location>
        <begin position="620"/>
        <end position="666"/>
    </location>
</feature>
<feature type="binding site" evidence="11">
    <location>
        <begin position="244"/>
        <end position="251"/>
    </location>
    <ligand>
        <name>ATP</name>
        <dbReference type="ChEBI" id="CHEBI:30616"/>
    </ligand>
</feature>
<evidence type="ECO:0000256" key="9">
    <source>
        <dbReference type="ARBA" id="ARBA00023204"/>
    </source>
</evidence>
<dbReference type="GO" id="GO:0003677">
    <property type="term" value="F:DNA binding"/>
    <property type="evidence" value="ECO:0007669"/>
    <property type="project" value="UniProtKB-UniRule"/>
</dbReference>
<dbReference type="FunFam" id="3.40.50.300:FF:000912">
    <property type="entry name" value="RecBCD enzyme subunit RecD"/>
    <property type="match status" value="1"/>
</dbReference>
<dbReference type="Pfam" id="PF13245">
    <property type="entry name" value="AAA_19"/>
    <property type="match status" value="1"/>
</dbReference>
<dbReference type="SUPFAM" id="SSF52540">
    <property type="entry name" value="P-loop containing nucleoside triphosphate hydrolases"/>
    <property type="match status" value="2"/>
</dbReference>
<evidence type="ECO:0000256" key="6">
    <source>
        <dbReference type="ARBA" id="ARBA00022839"/>
    </source>
</evidence>
<keyword evidence="3 11" id="KW-0227">DNA damage</keyword>
<dbReference type="HAMAP" id="MF_01487">
    <property type="entry name" value="RecD"/>
    <property type="match status" value="1"/>
</dbReference>